<feature type="compositionally biased region" description="Polar residues" evidence="1">
    <location>
        <begin position="295"/>
        <end position="310"/>
    </location>
</feature>
<reference evidence="3" key="2">
    <citation type="submission" date="2014-08" db="EMBL/GenBank/DDBJ databases">
        <title>Exploiting Issatchenkia orientalis SD108 for Succinic Acid Production.</title>
        <authorList>
            <person name="Xiao H."/>
            <person name="Shao Z."/>
            <person name="Jiang Y."/>
            <person name="Dole S."/>
            <person name="Zhao H."/>
        </authorList>
    </citation>
    <scope>NUCLEOTIDE SEQUENCE [LARGE SCALE GENOMIC DNA]</scope>
    <source>
        <strain evidence="3">SD108</strain>
    </source>
</reference>
<dbReference type="KEGG" id="pkz:C5L36_0E03780"/>
<feature type="region of interest" description="Disordered" evidence="1">
    <location>
        <begin position="1"/>
        <end position="20"/>
    </location>
</feature>
<dbReference type="EMBL" id="CP028777">
    <property type="protein sequence ID" value="AWU78320.1"/>
    <property type="molecule type" value="Genomic_DNA"/>
</dbReference>
<proteinExistence type="predicted"/>
<accession>A0A099P3L1</accession>
<protein>
    <recommendedName>
        <fullName evidence="6">Protein STB1</fullName>
    </recommendedName>
</protein>
<gene>
    <name evidence="2" type="ORF">C5L36_0E03780</name>
    <name evidence="3" type="ORF">JL09_g1367</name>
</gene>
<evidence type="ECO:0008006" key="6">
    <source>
        <dbReference type="Google" id="ProtNLM"/>
    </source>
</evidence>
<name>A0A099P3L1_PICKU</name>
<dbReference type="eggNOG" id="ENOG502S195">
    <property type="taxonomic scope" value="Eukaryota"/>
</dbReference>
<dbReference type="GeneID" id="40386179"/>
<sequence>MQNSPQDSYIHASSNETSPLSNEDIIAQKILKRAEIAKMTRQLKEKLLRVGLKVRDQNSISGNDDNNAHPHQLNSSTSSTPMSSPSKSLSEDVANDITATAISNIQNSKLLTPTKSRLSLDGNNISLSSLTPATISPLKRKRSMMYRTNSHYEQHDDTLVSPLKRSNTTGMLNSSPFDMTSSPYQFTRGSLLVTPQSLPHSSTNNATQPPKTPPLKQFDIFQTVQRSSEIKLVTKSNTLKPSNEFQNENSRRMSPKKKLLPPLQQDPDLNRTIQADQPWDENTPSLQMNPDKEQSTNSLLSTPRASTSKNNQDDGADLLLFLSNSPARTFNNKEQRDINKMLAIPTTPKANNSNHNIISIGGSGLESTPLRNGFLSPTQNSMMQPLLGTPIGINLLSNNNNNNQHGRFQAPATPNNRLSSNSHKNVNRTPGFSMSDYINFTPSPRVARTPDYYQHSYNIYTKNLMNVSKDLNNITNIKEDEEL</sequence>
<dbReference type="EMBL" id="JQFK01000008">
    <property type="protein sequence ID" value="KGK39500.1"/>
    <property type="molecule type" value="Genomic_DNA"/>
</dbReference>
<reference evidence="4" key="1">
    <citation type="journal article" date="2014" name="Microb. Cell Fact.">
        <title>Exploiting Issatchenkia orientalis SD108 for succinic acid production.</title>
        <authorList>
            <person name="Xiao H."/>
            <person name="Shao Z."/>
            <person name="Jiang Y."/>
            <person name="Dole S."/>
            <person name="Zhao H."/>
        </authorList>
    </citation>
    <scope>NUCLEOTIDE SEQUENCE [LARGE SCALE GENOMIC DNA]</scope>
    <source>
        <strain evidence="4">SD108</strain>
    </source>
</reference>
<dbReference type="RefSeq" id="XP_029323796.1">
    <property type="nucleotide sequence ID" value="XM_029467936.1"/>
</dbReference>
<feature type="compositionally biased region" description="Polar residues" evidence="1">
    <location>
        <begin position="234"/>
        <end position="248"/>
    </location>
</feature>
<evidence type="ECO:0000256" key="1">
    <source>
        <dbReference type="SAM" id="MobiDB-lite"/>
    </source>
</evidence>
<keyword evidence="5" id="KW-1185">Reference proteome</keyword>
<dbReference type="Proteomes" id="UP000249293">
    <property type="component" value="Chromosome 5"/>
</dbReference>
<feature type="compositionally biased region" description="Low complexity" evidence="1">
    <location>
        <begin position="75"/>
        <end position="88"/>
    </location>
</feature>
<feature type="region of interest" description="Disordered" evidence="1">
    <location>
        <begin position="58"/>
        <end position="91"/>
    </location>
</feature>
<dbReference type="VEuPathDB" id="FungiDB:C5L36_0E03780"/>
<feature type="region of interest" description="Disordered" evidence="1">
    <location>
        <begin position="194"/>
        <end position="215"/>
    </location>
</feature>
<feature type="compositionally biased region" description="Polar residues" evidence="1">
    <location>
        <begin position="271"/>
        <end position="288"/>
    </location>
</feature>
<feature type="region of interest" description="Disordered" evidence="1">
    <location>
        <begin position="232"/>
        <end position="313"/>
    </location>
</feature>
<evidence type="ECO:0000313" key="3">
    <source>
        <dbReference type="EMBL" id="KGK39500.1"/>
    </source>
</evidence>
<organism evidence="3 4">
    <name type="scientific">Pichia kudriavzevii</name>
    <name type="common">Yeast</name>
    <name type="synonym">Issatchenkia orientalis</name>
    <dbReference type="NCBI Taxonomy" id="4909"/>
    <lineage>
        <taxon>Eukaryota</taxon>
        <taxon>Fungi</taxon>
        <taxon>Dikarya</taxon>
        <taxon>Ascomycota</taxon>
        <taxon>Saccharomycotina</taxon>
        <taxon>Pichiomycetes</taxon>
        <taxon>Pichiales</taxon>
        <taxon>Pichiaceae</taxon>
        <taxon>Pichia</taxon>
    </lineage>
</organism>
<feature type="compositionally biased region" description="Polar residues" evidence="1">
    <location>
        <begin position="194"/>
        <end position="209"/>
    </location>
</feature>
<dbReference type="Proteomes" id="UP000029867">
    <property type="component" value="Unassembled WGS sequence"/>
</dbReference>
<reference evidence="2 5" key="3">
    <citation type="submission" date="2018-06" db="EMBL/GenBank/DDBJ databases">
        <title>Population genomics shows no distinction between pathogenic Candida krusei and environmental Pichia kudriavzevii: One species, four names.</title>
        <authorList>
            <person name="Douglass A.P."/>
            <person name="Offei B."/>
            <person name="Braun-Galleani S."/>
            <person name="Coughlan A.Y."/>
            <person name="Martos A."/>
            <person name="Ortiz-Merino R.A."/>
            <person name="Byrne K.P."/>
            <person name="Wolfe K.H."/>
        </authorList>
    </citation>
    <scope>NUCLEOTIDE SEQUENCE [LARGE SCALE GENOMIC DNA]</scope>
    <source>
        <strain evidence="2 5">CBS573</strain>
    </source>
</reference>
<dbReference type="AlphaFoldDB" id="A0A099P3L1"/>
<dbReference type="HOGENOM" id="CLU_565063_0_0_1"/>
<dbReference type="OrthoDB" id="2163387at2759"/>
<evidence type="ECO:0000313" key="4">
    <source>
        <dbReference type="Proteomes" id="UP000029867"/>
    </source>
</evidence>
<evidence type="ECO:0000313" key="2">
    <source>
        <dbReference type="EMBL" id="AWU78320.1"/>
    </source>
</evidence>
<evidence type="ECO:0000313" key="5">
    <source>
        <dbReference type="Proteomes" id="UP000249293"/>
    </source>
</evidence>